<name>A0A1M6VKF7_SELRU</name>
<organism evidence="1 2">
    <name type="scientific">Selenomonas ruminantium</name>
    <dbReference type="NCBI Taxonomy" id="971"/>
    <lineage>
        <taxon>Bacteria</taxon>
        <taxon>Bacillati</taxon>
        <taxon>Bacillota</taxon>
        <taxon>Negativicutes</taxon>
        <taxon>Selenomonadales</taxon>
        <taxon>Selenomonadaceae</taxon>
        <taxon>Selenomonas</taxon>
    </lineage>
</organism>
<gene>
    <name evidence="1" type="ORF">SAMN05216582_1199</name>
</gene>
<accession>A0A1M6VKF7</accession>
<reference evidence="1 2" key="1">
    <citation type="submission" date="2016-11" db="EMBL/GenBank/DDBJ databases">
        <authorList>
            <person name="Jaros S."/>
            <person name="Januszkiewicz K."/>
            <person name="Wedrychowicz H."/>
        </authorList>
    </citation>
    <scope>NUCLEOTIDE SEQUENCE [LARGE SCALE GENOMIC DNA]</scope>
    <source>
        <strain evidence="1 2">HD4</strain>
    </source>
</reference>
<evidence type="ECO:0000313" key="2">
    <source>
        <dbReference type="Proteomes" id="UP000184263"/>
    </source>
</evidence>
<dbReference type="EMBL" id="FRBC01000019">
    <property type="protein sequence ID" value="SHK81835.1"/>
    <property type="molecule type" value="Genomic_DNA"/>
</dbReference>
<sequence length="97" mass="10801">MAEYDFKRTEGIDKEELEVVSLVADCIAVEGYKGKQGGRLVWLMDCLNTIAIQMNESDEKAAVESMTGIMGSLSDREDFALPLRFIGHRLNDIAVTM</sequence>
<protein>
    <submittedName>
        <fullName evidence="1">Uncharacterized protein</fullName>
    </submittedName>
</protein>
<dbReference type="AlphaFoldDB" id="A0A1M6VKF7"/>
<proteinExistence type="predicted"/>
<evidence type="ECO:0000313" key="1">
    <source>
        <dbReference type="EMBL" id="SHK81835.1"/>
    </source>
</evidence>
<dbReference type="Proteomes" id="UP000184263">
    <property type="component" value="Unassembled WGS sequence"/>
</dbReference>